<evidence type="ECO:0000313" key="3">
    <source>
        <dbReference type="EMBL" id="KAK3910322.1"/>
    </source>
</evidence>
<comment type="caution">
    <text evidence="3">The sequence shown here is derived from an EMBL/GenBank/DDBJ whole genome shotgun (WGS) entry which is preliminary data.</text>
</comment>
<feature type="coiled-coil region" evidence="1">
    <location>
        <begin position="1"/>
        <end position="50"/>
    </location>
</feature>
<name>A0AAE1GWK8_9NEOP</name>
<evidence type="ECO:0000313" key="4">
    <source>
        <dbReference type="Proteomes" id="UP001219518"/>
    </source>
</evidence>
<reference evidence="3" key="2">
    <citation type="journal article" date="2023" name="BMC Genomics">
        <title>Pest status, molecular evolution, and epigenetic factors derived from the genome assembly of Frankliniella fusca, a thysanopteran phytovirus vector.</title>
        <authorList>
            <person name="Catto M.A."/>
            <person name="Labadie P.E."/>
            <person name="Jacobson A.L."/>
            <person name="Kennedy G.G."/>
            <person name="Srinivasan R."/>
            <person name="Hunt B.G."/>
        </authorList>
    </citation>
    <scope>NUCLEOTIDE SEQUENCE</scope>
    <source>
        <strain evidence="3">PL_HMW_Pooled</strain>
    </source>
</reference>
<accession>A0AAE1GWK8</accession>
<evidence type="ECO:0000256" key="2">
    <source>
        <dbReference type="SAM" id="MobiDB-lite"/>
    </source>
</evidence>
<reference evidence="3" key="1">
    <citation type="submission" date="2021-07" db="EMBL/GenBank/DDBJ databases">
        <authorList>
            <person name="Catto M.A."/>
            <person name="Jacobson A."/>
            <person name="Kennedy G."/>
            <person name="Labadie P."/>
            <person name="Hunt B.G."/>
            <person name="Srinivasan R."/>
        </authorList>
    </citation>
    <scope>NUCLEOTIDE SEQUENCE</scope>
    <source>
        <strain evidence="3">PL_HMW_Pooled</strain>
        <tissue evidence="3">Head</tissue>
    </source>
</reference>
<dbReference type="AlphaFoldDB" id="A0AAE1GWK8"/>
<dbReference type="Proteomes" id="UP001219518">
    <property type="component" value="Unassembled WGS sequence"/>
</dbReference>
<proteinExistence type="predicted"/>
<gene>
    <name evidence="3" type="ORF">KUF71_020091</name>
</gene>
<dbReference type="EMBL" id="JAHWGI010000149">
    <property type="protein sequence ID" value="KAK3910322.1"/>
    <property type="molecule type" value="Genomic_DNA"/>
</dbReference>
<sequence>MQKKEEEAAKKKKKEEEAAMKIKENELKKAREEKKRQREKEDERRNVRKEKNMDTVKKYYVDDSDTQSMSSASEALMATSSLVVDGPTVTFTVPVEQFGKFITSSSKKPRKRASTSAIDTINDDVKRCRVLGYRVANRNGTGRDSKYLCPACGNMYANLGTHLPSHKDLDKDRIATYAKGQFTRGMRGPFHLPTLREKVLACGSDPGKVDAMLLDVLSMVGVGLTDNASKALPLYERQNCFQPDWVIPDDPVNAMDLEMQGSLANEGDGMEADDHI</sequence>
<evidence type="ECO:0000256" key="1">
    <source>
        <dbReference type="SAM" id="Coils"/>
    </source>
</evidence>
<keyword evidence="1" id="KW-0175">Coiled coil</keyword>
<feature type="region of interest" description="Disordered" evidence="2">
    <location>
        <begin position="1"/>
        <end position="50"/>
    </location>
</feature>
<organism evidence="3 4">
    <name type="scientific">Frankliniella fusca</name>
    <dbReference type="NCBI Taxonomy" id="407009"/>
    <lineage>
        <taxon>Eukaryota</taxon>
        <taxon>Metazoa</taxon>
        <taxon>Ecdysozoa</taxon>
        <taxon>Arthropoda</taxon>
        <taxon>Hexapoda</taxon>
        <taxon>Insecta</taxon>
        <taxon>Pterygota</taxon>
        <taxon>Neoptera</taxon>
        <taxon>Paraneoptera</taxon>
        <taxon>Thysanoptera</taxon>
        <taxon>Terebrantia</taxon>
        <taxon>Thripoidea</taxon>
        <taxon>Thripidae</taxon>
        <taxon>Frankliniella</taxon>
    </lineage>
</organism>
<protein>
    <submittedName>
        <fullName evidence="3">Hydrocephalus-inducing protein-like protein</fullName>
    </submittedName>
</protein>
<keyword evidence="4" id="KW-1185">Reference proteome</keyword>